<dbReference type="EMBL" id="CYXN01000042">
    <property type="protein sequence ID" value="CUN23653.1"/>
    <property type="molecule type" value="Genomic_DNA"/>
</dbReference>
<sequence>MKSFHIPRTALFFILFALAAFAVLYRPIDLKALVRASSQGTLRTEEVAHFGSTNDMDYHLLSMDSEEFQQTAELLSTVSCRKKLNQNYSAYTHDTFPVQSVTVSFYDDAENQKFLLTVYSDGVCILNSVYVSVKYPGGGAAQLYEQLAGMGK</sequence>
<dbReference type="Proteomes" id="UP000095649">
    <property type="component" value="Unassembled WGS sequence"/>
</dbReference>
<evidence type="ECO:0000313" key="2">
    <source>
        <dbReference type="Proteomes" id="UP000095649"/>
    </source>
</evidence>
<evidence type="ECO:0000313" key="1">
    <source>
        <dbReference type="EMBL" id="CUN23653.1"/>
    </source>
</evidence>
<gene>
    <name evidence="1" type="ORF">ERS852582_02692</name>
</gene>
<protein>
    <recommendedName>
        <fullName evidence="3">DUF4830 domain-containing protein</fullName>
    </recommendedName>
</protein>
<proteinExistence type="predicted"/>
<evidence type="ECO:0008006" key="3">
    <source>
        <dbReference type="Google" id="ProtNLM"/>
    </source>
</evidence>
<organism evidence="1 2">
    <name type="scientific">Faecalibacterium prausnitzii</name>
    <dbReference type="NCBI Taxonomy" id="853"/>
    <lineage>
        <taxon>Bacteria</taxon>
        <taxon>Bacillati</taxon>
        <taxon>Bacillota</taxon>
        <taxon>Clostridia</taxon>
        <taxon>Eubacteriales</taxon>
        <taxon>Oscillospiraceae</taxon>
        <taxon>Faecalibacterium</taxon>
    </lineage>
</organism>
<dbReference type="AlphaFoldDB" id="A0A173V8R9"/>
<dbReference type="OrthoDB" id="9880960at2"/>
<accession>A0A173V8R9</accession>
<name>A0A173V8R9_9FIRM</name>
<reference evidence="1 2" key="1">
    <citation type="submission" date="2015-09" db="EMBL/GenBank/DDBJ databases">
        <authorList>
            <consortium name="Pathogen Informatics"/>
        </authorList>
    </citation>
    <scope>NUCLEOTIDE SEQUENCE [LARGE SCALE GENOMIC DNA]</scope>
    <source>
        <strain evidence="1 2">2789STDY5834970</strain>
    </source>
</reference>
<dbReference type="RefSeq" id="WP_055186973.1">
    <property type="nucleotide sequence ID" value="NZ_CYXN01000042.1"/>
</dbReference>